<dbReference type="RefSeq" id="WP_021686155.1">
    <property type="nucleotide sequence ID" value="NZ_KI260554.1"/>
</dbReference>
<dbReference type="InterPro" id="IPR006059">
    <property type="entry name" value="SBP"/>
</dbReference>
<evidence type="ECO:0000313" key="5">
    <source>
        <dbReference type="Proteomes" id="UP000016649"/>
    </source>
</evidence>
<dbReference type="Proteomes" id="UP000016649">
    <property type="component" value="Unassembled WGS sequence"/>
</dbReference>
<dbReference type="SUPFAM" id="SSF53850">
    <property type="entry name" value="Periplasmic binding protein-like II"/>
    <property type="match status" value="1"/>
</dbReference>
<gene>
    <name evidence="4" type="ORF">HMPREF9193_01982</name>
</gene>
<organism evidence="4 5">
    <name type="scientific">Treponema lecithinolyticum ATCC 700332</name>
    <dbReference type="NCBI Taxonomy" id="1321815"/>
    <lineage>
        <taxon>Bacteria</taxon>
        <taxon>Pseudomonadati</taxon>
        <taxon>Spirochaetota</taxon>
        <taxon>Spirochaetia</taxon>
        <taxon>Spirochaetales</taxon>
        <taxon>Treponemataceae</taxon>
        <taxon>Treponema</taxon>
    </lineage>
</organism>
<name>A0ABN0NWP8_TRELE</name>
<evidence type="ECO:0000256" key="2">
    <source>
        <dbReference type="ARBA" id="ARBA00008520"/>
    </source>
</evidence>
<protein>
    <submittedName>
        <fullName evidence="4">ABC transporter, solute-binding protein</fullName>
    </submittedName>
</protein>
<proteinExistence type="inferred from homology"/>
<evidence type="ECO:0000256" key="3">
    <source>
        <dbReference type="SAM" id="SignalP"/>
    </source>
</evidence>
<comment type="subcellular location">
    <subcellularLocation>
        <location evidence="1">Periplasm</location>
    </subcellularLocation>
</comment>
<reference evidence="4 5" key="1">
    <citation type="submission" date="2013-08" db="EMBL/GenBank/DDBJ databases">
        <authorList>
            <person name="Weinstock G."/>
            <person name="Sodergren E."/>
            <person name="Wylie T."/>
            <person name="Fulton L."/>
            <person name="Fulton R."/>
            <person name="Fronick C."/>
            <person name="O'Laughlin M."/>
            <person name="Godfrey J."/>
            <person name="Miner T."/>
            <person name="Herter B."/>
            <person name="Appelbaum E."/>
            <person name="Cordes M."/>
            <person name="Lek S."/>
            <person name="Wollam A."/>
            <person name="Pepin K.H."/>
            <person name="Palsikar V.B."/>
            <person name="Mitreva M."/>
            <person name="Wilson R.K."/>
        </authorList>
    </citation>
    <scope>NUCLEOTIDE SEQUENCE [LARGE SCALE GENOMIC DNA]</scope>
    <source>
        <strain evidence="4 5">ATCC 700332</strain>
    </source>
</reference>
<dbReference type="PANTHER" id="PTHR43649:SF14">
    <property type="entry name" value="BLR3389 PROTEIN"/>
    <property type="match status" value="1"/>
</dbReference>
<dbReference type="EMBL" id="AWVH01000043">
    <property type="protein sequence ID" value="ERJ91758.1"/>
    <property type="molecule type" value="Genomic_DNA"/>
</dbReference>
<sequence>MKKLCSVSLAVFFTALCLFANGAKDGNVSDELIINSYHSDEISQKAFGELVADFKAKNPGIKVTVNTTAHEQFKTLLPSWLTSNRAPDVATWFAGYRMQSFAEKGLLEPLTDDIFPGGSFEKEFPKSFKGAASYNGSVYFLPQAWYWWALYYNKAVFAKYGLKTPKTWNEFLQICQTLKANGVAPISIGTKETWTAGGWFDYIDSAVNGGDFHRNLTSGKVAYTDSKVKESFKTIADLAQKGFFLPNASSYSWQEAANFMIRDEAAMFLMGQFIMDVIPADMQNKIDFFPFPLYGSNTFYAVDTPTDGFIVPAKAKNKANAKKFIAYAATKEAQQLFCAKLGRLAANINVSPVNAEAKRGLDMVLGAASAAQFYDRDAPEEMAAKGMNAIVDIMQDPSKLDTALADLEKERVRIYAK</sequence>
<dbReference type="PANTHER" id="PTHR43649">
    <property type="entry name" value="ARABINOSE-BINDING PROTEIN-RELATED"/>
    <property type="match status" value="1"/>
</dbReference>
<evidence type="ECO:0000313" key="4">
    <source>
        <dbReference type="EMBL" id="ERJ91758.1"/>
    </source>
</evidence>
<feature type="signal peptide" evidence="3">
    <location>
        <begin position="1"/>
        <end position="20"/>
    </location>
</feature>
<keyword evidence="5" id="KW-1185">Reference proteome</keyword>
<dbReference type="InterPro" id="IPR050490">
    <property type="entry name" value="Bact_solute-bd_prot1"/>
</dbReference>
<evidence type="ECO:0000256" key="1">
    <source>
        <dbReference type="ARBA" id="ARBA00004418"/>
    </source>
</evidence>
<keyword evidence="3" id="KW-0732">Signal</keyword>
<comment type="similarity">
    <text evidence="2">Belongs to the bacterial solute-binding protein 1 family.</text>
</comment>
<comment type="caution">
    <text evidence="4">The sequence shown here is derived from an EMBL/GenBank/DDBJ whole genome shotgun (WGS) entry which is preliminary data.</text>
</comment>
<accession>A0ABN0NWP8</accession>
<dbReference type="Pfam" id="PF01547">
    <property type="entry name" value="SBP_bac_1"/>
    <property type="match status" value="1"/>
</dbReference>
<dbReference type="Gene3D" id="3.40.190.10">
    <property type="entry name" value="Periplasmic binding protein-like II"/>
    <property type="match status" value="2"/>
</dbReference>
<feature type="chain" id="PRO_5046294214" evidence="3">
    <location>
        <begin position="21"/>
        <end position="417"/>
    </location>
</feature>